<keyword evidence="6" id="KW-0328">Glycosyltransferase</keyword>
<dbReference type="InterPro" id="IPR017937">
    <property type="entry name" value="Thioredoxin_CS"/>
</dbReference>
<keyword evidence="7" id="KW-1185">Reference proteome</keyword>
<feature type="transmembrane region" description="Helical" evidence="4">
    <location>
        <begin position="12"/>
        <end position="32"/>
    </location>
</feature>
<dbReference type="Proteomes" id="UP001575181">
    <property type="component" value="Unassembled WGS sequence"/>
</dbReference>
<dbReference type="RefSeq" id="WP_373656117.1">
    <property type="nucleotide sequence ID" value="NZ_JBGUAW010000007.1"/>
</dbReference>
<comment type="subcellular location">
    <subcellularLocation>
        <location evidence="1">Cell envelope</location>
    </subcellularLocation>
</comment>
<evidence type="ECO:0000259" key="5">
    <source>
        <dbReference type="PROSITE" id="PS51352"/>
    </source>
</evidence>
<keyword evidence="4" id="KW-0812">Transmembrane</keyword>
<dbReference type="InterPro" id="IPR001640">
    <property type="entry name" value="Lgt"/>
</dbReference>
<dbReference type="PROSITE" id="PS00194">
    <property type="entry name" value="THIOREDOXIN_1"/>
    <property type="match status" value="1"/>
</dbReference>
<dbReference type="PANTHER" id="PTHR42852:SF13">
    <property type="entry name" value="PROTEIN DIPZ"/>
    <property type="match status" value="1"/>
</dbReference>
<name>A0ABV4TVQ9_9GAMM</name>
<sequence length="269" mass="29019">MNAVSLGPFTLAHARLFALLGLAAVLLVSALLRRRDPGLGDWGMQAILVGGVAARLGYVLTHLEAYAAEPWSVLFFWQGGFALPWGVFAAALFALWRFRGTRERQVRAQIPLAAGLALWLLLTAAQDWMDAGSAPELPPEPLPTLAGGSRPLGGADGGPVVVNLWASWCPPCRREMPRLADAARAREEVAFAFVNQGEARRKVADFIGRFELAPRAVFLDHERRLAAHFGAAGLPATLFYNGRGKLVASHVGEISRAALQDQLDRITAP</sequence>
<evidence type="ECO:0000256" key="2">
    <source>
        <dbReference type="ARBA" id="ARBA00022748"/>
    </source>
</evidence>
<organism evidence="6 7">
    <name type="scientific">Thiohalorhabdus methylotrophus</name>
    <dbReference type="NCBI Taxonomy" id="3242694"/>
    <lineage>
        <taxon>Bacteria</taxon>
        <taxon>Pseudomonadati</taxon>
        <taxon>Pseudomonadota</taxon>
        <taxon>Gammaproteobacteria</taxon>
        <taxon>Thiohalorhabdales</taxon>
        <taxon>Thiohalorhabdaceae</taxon>
        <taxon>Thiohalorhabdus</taxon>
    </lineage>
</organism>
<dbReference type="CDD" id="cd02966">
    <property type="entry name" value="TlpA_like_family"/>
    <property type="match status" value="1"/>
</dbReference>
<dbReference type="Pfam" id="PF08534">
    <property type="entry name" value="Redoxin"/>
    <property type="match status" value="1"/>
</dbReference>
<evidence type="ECO:0000256" key="4">
    <source>
        <dbReference type="SAM" id="Phobius"/>
    </source>
</evidence>
<evidence type="ECO:0000313" key="6">
    <source>
        <dbReference type="EMBL" id="MFA9461328.1"/>
    </source>
</evidence>
<evidence type="ECO:0000256" key="1">
    <source>
        <dbReference type="ARBA" id="ARBA00004196"/>
    </source>
</evidence>
<keyword evidence="4" id="KW-1133">Transmembrane helix</keyword>
<dbReference type="InterPro" id="IPR036249">
    <property type="entry name" value="Thioredoxin-like_sf"/>
</dbReference>
<feature type="transmembrane region" description="Helical" evidence="4">
    <location>
        <begin position="75"/>
        <end position="98"/>
    </location>
</feature>
<comment type="caution">
    <text evidence="6">The sequence shown here is derived from an EMBL/GenBank/DDBJ whole genome shotgun (WGS) entry which is preliminary data.</text>
</comment>
<keyword evidence="6" id="KW-0808">Transferase</keyword>
<evidence type="ECO:0000313" key="7">
    <source>
        <dbReference type="Proteomes" id="UP001575181"/>
    </source>
</evidence>
<dbReference type="InterPro" id="IPR050553">
    <property type="entry name" value="Thioredoxin_ResA/DsbE_sf"/>
</dbReference>
<keyword evidence="2" id="KW-0201">Cytochrome c-type biogenesis</keyword>
<accession>A0ABV4TVQ9</accession>
<dbReference type="Pfam" id="PF01790">
    <property type="entry name" value="LGT"/>
    <property type="match status" value="1"/>
</dbReference>
<keyword evidence="3" id="KW-0676">Redox-active center</keyword>
<dbReference type="PROSITE" id="PS51352">
    <property type="entry name" value="THIOREDOXIN_2"/>
    <property type="match status" value="1"/>
</dbReference>
<protein>
    <submittedName>
        <fullName evidence="6">Prolipoprotein diacylglyceryl transferase family protein</fullName>
        <ecNumber evidence="6">2.4.99.-</ecNumber>
    </submittedName>
</protein>
<reference evidence="6 7" key="1">
    <citation type="submission" date="2024-08" db="EMBL/GenBank/DDBJ databases">
        <title>Whole-genome sequencing of halo(alkali)philic microorganisms from hypersaline lakes.</title>
        <authorList>
            <person name="Sorokin D.Y."/>
            <person name="Merkel A.Y."/>
            <person name="Messina E."/>
            <person name="Yakimov M."/>
        </authorList>
    </citation>
    <scope>NUCLEOTIDE SEQUENCE [LARGE SCALE GENOMIC DNA]</scope>
    <source>
        <strain evidence="6 7">Cl-TMA</strain>
    </source>
</reference>
<dbReference type="PANTHER" id="PTHR42852">
    <property type="entry name" value="THIOL:DISULFIDE INTERCHANGE PROTEIN DSBE"/>
    <property type="match status" value="1"/>
</dbReference>
<dbReference type="GO" id="GO:0016757">
    <property type="term" value="F:glycosyltransferase activity"/>
    <property type="evidence" value="ECO:0007669"/>
    <property type="project" value="UniProtKB-KW"/>
</dbReference>
<dbReference type="EMBL" id="JBGUAW010000007">
    <property type="protein sequence ID" value="MFA9461328.1"/>
    <property type="molecule type" value="Genomic_DNA"/>
</dbReference>
<dbReference type="SUPFAM" id="SSF52833">
    <property type="entry name" value="Thioredoxin-like"/>
    <property type="match status" value="1"/>
</dbReference>
<dbReference type="InterPro" id="IPR013740">
    <property type="entry name" value="Redoxin"/>
</dbReference>
<feature type="domain" description="Thioredoxin" evidence="5">
    <location>
        <begin position="131"/>
        <end position="268"/>
    </location>
</feature>
<dbReference type="Gene3D" id="3.40.30.10">
    <property type="entry name" value="Glutaredoxin"/>
    <property type="match status" value="1"/>
</dbReference>
<feature type="transmembrane region" description="Helical" evidence="4">
    <location>
        <begin position="44"/>
        <end position="63"/>
    </location>
</feature>
<proteinExistence type="predicted"/>
<gene>
    <name evidence="6" type="ORF">ACERLL_10870</name>
</gene>
<dbReference type="InterPro" id="IPR013766">
    <property type="entry name" value="Thioredoxin_domain"/>
</dbReference>
<evidence type="ECO:0000256" key="3">
    <source>
        <dbReference type="ARBA" id="ARBA00023284"/>
    </source>
</evidence>
<dbReference type="EC" id="2.4.99.-" evidence="6"/>
<keyword evidence="4" id="KW-0472">Membrane</keyword>